<protein>
    <submittedName>
        <fullName evidence="2">Uncharacterized protein</fullName>
    </submittedName>
</protein>
<evidence type="ECO:0000256" key="1">
    <source>
        <dbReference type="SAM" id="MobiDB-lite"/>
    </source>
</evidence>
<comment type="caution">
    <text evidence="2">The sequence shown here is derived from an EMBL/GenBank/DDBJ whole genome shotgun (WGS) entry which is preliminary data.</text>
</comment>
<dbReference type="OrthoDB" id="265717at2759"/>
<accession>A0A2K0TX77</accession>
<name>A0A2K0TX77_TRIHA</name>
<evidence type="ECO:0000313" key="2">
    <source>
        <dbReference type="EMBL" id="PNP50133.1"/>
    </source>
</evidence>
<feature type="region of interest" description="Disordered" evidence="1">
    <location>
        <begin position="154"/>
        <end position="173"/>
    </location>
</feature>
<organism evidence="2 3">
    <name type="scientific">Trichoderma harzianum</name>
    <name type="common">Hypocrea lixii</name>
    <dbReference type="NCBI Taxonomy" id="5544"/>
    <lineage>
        <taxon>Eukaryota</taxon>
        <taxon>Fungi</taxon>
        <taxon>Dikarya</taxon>
        <taxon>Ascomycota</taxon>
        <taxon>Pezizomycotina</taxon>
        <taxon>Sordariomycetes</taxon>
        <taxon>Hypocreomycetidae</taxon>
        <taxon>Hypocreales</taxon>
        <taxon>Hypocreaceae</taxon>
        <taxon>Trichoderma</taxon>
    </lineage>
</organism>
<reference evidence="2 3" key="1">
    <citation type="submission" date="2017-02" db="EMBL/GenBank/DDBJ databases">
        <title>Genomes of Trichoderma spp. with biocontrol activity.</title>
        <authorList>
            <person name="Gardiner D."/>
            <person name="Kazan K."/>
            <person name="Vos C."/>
            <person name="Harvey P."/>
        </authorList>
    </citation>
    <scope>NUCLEOTIDE SEQUENCE [LARGE SCALE GENOMIC DNA]</scope>
    <source>
        <strain evidence="2 3">Tr1</strain>
    </source>
</reference>
<dbReference type="EMBL" id="MTYI01000165">
    <property type="protein sequence ID" value="PNP50133.1"/>
    <property type="molecule type" value="Genomic_DNA"/>
</dbReference>
<gene>
    <name evidence="2" type="ORF">THARTR1_09122</name>
</gene>
<dbReference type="AlphaFoldDB" id="A0A2K0TX77"/>
<proteinExistence type="predicted"/>
<sequence length="173" mass="19805">MGVDYGFDVYPTLGPECQDLYKVFLEEVVHQYKQAVHPNTGKPLIQIVGSPGAQNAYIYFNVGEGPILPYNMDYFMRFESGLVDDHVLKYLKEVYLIARRYFPNNVQFWVLGASPALIQVLDRIPNMRVEEGPPQTGEKWYKVRAELVRLGREQEQGAKYGQDVKDVDSPQGQ</sequence>
<evidence type="ECO:0000313" key="3">
    <source>
        <dbReference type="Proteomes" id="UP000236290"/>
    </source>
</evidence>
<dbReference type="Proteomes" id="UP000236290">
    <property type="component" value="Unassembled WGS sequence"/>
</dbReference>